<protein>
    <submittedName>
        <fullName evidence="2">Uncharacterized protein</fullName>
    </submittedName>
</protein>
<dbReference type="EMBL" id="JARBHB010000007">
    <property type="protein sequence ID" value="KAJ8879438.1"/>
    <property type="molecule type" value="Genomic_DNA"/>
</dbReference>
<feature type="region of interest" description="Disordered" evidence="1">
    <location>
        <begin position="1"/>
        <end position="28"/>
    </location>
</feature>
<name>A0ABQ9H570_9NEOP</name>
<proteinExistence type="predicted"/>
<evidence type="ECO:0000313" key="3">
    <source>
        <dbReference type="Proteomes" id="UP001159363"/>
    </source>
</evidence>
<keyword evidence="3" id="KW-1185">Reference proteome</keyword>
<comment type="caution">
    <text evidence="2">The sequence shown here is derived from an EMBL/GenBank/DDBJ whole genome shotgun (WGS) entry which is preliminary data.</text>
</comment>
<organism evidence="2 3">
    <name type="scientific">Dryococelus australis</name>
    <dbReference type="NCBI Taxonomy" id="614101"/>
    <lineage>
        <taxon>Eukaryota</taxon>
        <taxon>Metazoa</taxon>
        <taxon>Ecdysozoa</taxon>
        <taxon>Arthropoda</taxon>
        <taxon>Hexapoda</taxon>
        <taxon>Insecta</taxon>
        <taxon>Pterygota</taxon>
        <taxon>Neoptera</taxon>
        <taxon>Polyneoptera</taxon>
        <taxon>Phasmatodea</taxon>
        <taxon>Verophasmatodea</taxon>
        <taxon>Anareolatae</taxon>
        <taxon>Phasmatidae</taxon>
        <taxon>Eurycanthinae</taxon>
        <taxon>Dryococelus</taxon>
    </lineage>
</organism>
<accession>A0ABQ9H570</accession>
<dbReference type="Proteomes" id="UP001159363">
    <property type="component" value="Chromosome 6"/>
</dbReference>
<evidence type="ECO:0000313" key="2">
    <source>
        <dbReference type="EMBL" id="KAJ8879438.1"/>
    </source>
</evidence>
<evidence type="ECO:0000256" key="1">
    <source>
        <dbReference type="SAM" id="MobiDB-lite"/>
    </source>
</evidence>
<gene>
    <name evidence="2" type="ORF">PR048_020046</name>
</gene>
<reference evidence="2 3" key="1">
    <citation type="submission" date="2023-02" db="EMBL/GenBank/DDBJ databases">
        <title>LHISI_Scaffold_Assembly.</title>
        <authorList>
            <person name="Stuart O.P."/>
            <person name="Cleave R."/>
            <person name="Magrath M.J.L."/>
            <person name="Mikheyev A.S."/>
        </authorList>
    </citation>
    <scope>NUCLEOTIDE SEQUENCE [LARGE SCALE GENOMIC DNA]</scope>
    <source>
        <strain evidence="2">Daus_M_001</strain>
        <tissue evidence="2">Leg muscle</tissue>
    </source>
</reference>
<sequence length="67" mass="7701">MNAWSSLSKDTPKKSIEQVVSSKQEKIQKSQWKKIKLFARKFQDLQTVTSKTPKNGVQMTMILASRC</sequence>